<proteinExistence type="predicted"/>
<organism evidence="2 3">
    <name type="scientific">Gilliamella apicola</name>
    <dbReference type="NCBI Taxonomy" id="1196095"/>
    <lineage>
        <taxon>Bacteria</taxon>
        <taxon>Pseudomonadati</taxon>
        <taxon>Pseudomonadota</taxon>
        <taxon>Gammaproteobacteria</taxon>
        <taxon>Orbales</taxon>
        <taxon>Orbaceae</taxon>
        <taxon>Gilliamella</taxon>
    </lineage>
</organism>
<dbReference type="AlphaFoldDB" id="A0A2V4DUC8"/>
<name>A0A2V4DUC8_9GAMM</name>
<reference evidence="2 3" key="1">
    <citation type="submission" date="2018-05" db="EMBL/GenBank/DDBJ databases">
        <title>Reference genomes for bee gut microbiota database.</title>
        <authorList>
            <person name="Ellegaard K.M."/>
        </authorList>
    </citation>
    <scope>NUCLEOTIDE SEQUENCE [LARGE SCALE GENOMIC DNA]</scope>
    <source>
        <strain evidence="2 3">ESL0177</strain>
    </source>
</reference>
<evidence type="ECO:0000313" key="3">
    <source>
        <dbReference type="Proteomes" id="UP000247483"/>
    </source>
</evidence>
<keyword evidence="1" id="KW-0472">Membrane</keyword>
<comment type="caution">
    <text evidence="2">The sequence shown here is derived from an EMBL/GenBank/DDBJ whole genome shotgun (WGS) entry which is preliminary data.</text>
</comment>
<evidence type="ECO:0000313" key="2">
    <source>
        <dbReference type="EMBL" id="PXZ04252.1"/>
    </source>
</evidence>
<evidence type="ECO:0000256" key="1">
    <source>
        <dbReference type="SAM" id="Phobius"/>
    </source>
</evidence>
<feature type="transmembrane region" description="Helical" evidence="1">
    <location>
        <begin position="32"/>
        <end position="50"/>
    </location>
</feature>
<feature type="transmembrane region" description="Helical" evidence="1">
    <location>
        <begin position="56"/>
        <end position="75"/>
    </location>
</feature>
<sequence length="157" mass="17985">MLSSNNNRSSTNTMTKIDLVTFCSFLSLSKQIDIFSMLLSLLVVFVALLSSWAIPLTIICLMIFILGLISKYYAIRIEFDRKLFKHLTNHVDHLYDELLAMDRALANLKLIRPSQFTSRTIADRQKGVLSLFKRQIILFLAQNCLIIFAVINVIINN</sequence>
<dbReference type="EMBL" id="QGLP01000005">
    <property type="protein sequence ID" value="PXZ04252.1"/>
    <property type="molecule type" value="Genomic_DNA"/>
</dbReference>
<protein>
    <submittedName>
        <fullName evidence="2">Uncharacterized protein</fullName>
    </submittedName>
</protein>
<feature type="transmembrane region" description="Helical" evidence="1">
    <location>
        <begin position="136"/>
        <end position="155"/>
    </location>
</feature>
<keyword evidence="1" id="KW-1133">Transmembrane helix</keyword>
<dbReference type="RefSeq" id="WP_110423586.1">
    <property type="nucleotide sequence ID" value="NZ_QGLP01000005.1"/>
</dbReference>
<dbReference type="Proteomes" id="UP000247483">
    <property type="component" value="Unassembled WGS sequence"/>
</dbReference>
<keyword evidence="1" id="KW-0812">Transmembrane</keyword>
<gene>
    <name evidence="2" type="ORF">DKK79_07775</name>
</gene>
<accession>A0A2V4DUC8</accession>